<dbReference type="EMBL" id="JACCJB010000014">
    <property type="protein sequence ID" value="KAF6221524.1"/>
    <property type="molecule type" value="Genomic_DNA"/>
</dbReference>
<accession>A0A8H6FBB8</accession>
<dbReference type="InterPro" id="IPR050121">
    <property type="entry name" value="Cytochrome_P450_monoxygenase"/>
</dbReference>
<evidence type="ECO:0000256" key="5">
    <source>
        <dbReference type="PIRSR" id="PIRSR602403-1"/>
    </source>
</evidence>
<dbReference type="PRINTS" id="PR00465">
    <property type="entry name" value="EP450IV"/>
</dbReference>
<evidence type="ECO:0000256" key="3">
    <source>
        <dbReference type="ARBA" id="ARBA00022723"/>
    </source>
</evidence>
<dbReference type="Proteomes" id="UP000593566">
    <property type="component" value="Unassembled WGS sequence"/>
</dbReference>
<dbReference type="Gene3D" id="1.10.630.10">
    <property type="entry name" value="Cytochrome P450"/>
    <property type="match status" value="1"/>
</dbReference>
<comment type="cofactor">
    <cofactor evidence="1 5">
        <name>heme</name>
        <dbReference type="ChEBI" id="CHEBI:30413"/>
    </cofactor>
</comment>
<keyword evidence="9" id="KW-1185">Reference proteome</keyword>
<dbReference type="GO" id="GO:0016705">
    <property type="term" value="F:oxidoreductase activity, acting on paired donors, with incorporation or reduction of molecular oxygen"/>
    <property type="evidence" value="ECO:0007669"/>
    <property type="project" value="InterPro"/>
</dbReference>
<proteinExistence type="inferred from homology"/>
<protein>
    <recommendedName>
        <fullName evidence="10">Cytochrome P450</fullName>
    </recommendedName>
</protein>
<dbReference type="PANTHER" id="PTHR24305">
    <property type="entry name" value="CYTOCHROME P450"/>
    <property type="match status" value="1"/>
</dbReference>
<gene>
    <name evidence="8" type="ORF">HO133_002380</name>
</gene>
<dbReference type="PRINTS" id="PR00385">
    <property type="entry name" value="P450"/>
</dbReference>
<dbReference type="PROSITE" id="PS00086">
    <property type="entry name" value="CYTOCHROME_P450"/>
    <property type="match status" value="1"/>
</dbReference>
<evidence type="ECO:0000313" key="8">
    <source>
        <dbReference type="EMBL" id="KAF6221524.1"/>
    </source>
</evidence>
<dbReference type="AlphaFoldDB" id="A0A8H6FBB8"/>
<dbReference type="InterPro" id="IPR036396">
    <property type="entry name" value="Cyt_P450_sf"/>
</dbReference>
<keyword evidence="3 5" id="KW-0479">Metal-binding</keyword>
<dbReference type="GO" id="GO:0005506">
    <property type="term" value="F:iron ion binding"/>
    <property type="evidence" value="ECO:0007669"/>
    <property type="project" value="InterPro"/>
</dbReference>
<keyword evidence="4 5" id="KW-0408">Iron</keyword>
<evidence type="ECO:0000313" key="9">
    <source>
        <dbReference type="Proteomes" id="UP000593566"/>
    </source>
</evidence>
<dbReference type="SUPFAM" id="SSF48264">
    <property type="entry name" value="Cytochrome P450"/>
    <property type="match status" value="1"/>
</dbReference>
<name>A0A8H6FBB8_9LECA</name>
<sequence>MLSITAIVALCIVPYVIYKYIIYPAFISPLSKIPNAHSSSPFSPLWILIKRFRDEENRSIHAAHVKHGDIVRLGPNEISVNCVDDGIRTIYSGGFEKWRWYNQFDNFGVPCMFSTAESKPHSHRRRVIANVYSKSYLQSSPEMHKISQTMIFSRILPVLESAAIEQKPVEVLDLSHASTMDFITAFMFGLQNGSNLTQDVSARTEFLDTYRRRRPYRFWSSELPGLKSVLNKLGPIIEPKFVQEATNYIENWTLTFTKAAEKSSTTKIPDEENIPTTTPVVYNQVHQSTLKSPFPYPQELQIATELQDHLAAGHETSGITLCYLFHELSMQPKLQEQLREEFLTLSPTLEYPSSVSTPELPSPQSLDALPLLHACLMETLRIHAAIPGPEPRITPSKPTSLAGSPPLPPGVRVSSQPYTLHRRADVFPDPEAWKPERWLEASEEQKAEMGRWFWAFGSGGRMCIGSNFAMQEMKLITAAIYTNYRTHIIDDEGIEQVDAYTAHPRANQLILGFERVEK</sequence>
<dbReference type="GeneID" id="59330793"/>
<reference evidence="8 9" key="1">
    <citation type="journal article" date="2020" name="Genomics">
        <title>Complete, high-quality genomes from long-read metagenomic sequencing of two wolf lichen thalli reveals enigmatic genome architecture.</title>
        <authorList>
            <person name="McKenzie S.K."/>
            <person name="Walston R.F."/>
            <person name="Allen J.L."/>
        </authorList>
    </citation>
    <scope>NUCLEOTIDE SEQUENCE [LARGE SCALE GENOMIC DNA]</scope>
    <source>
        <strain evidence="8">WasteWater1</strain>
    </source>
</reference>
<dbReference type="InterPro" id="IPR017972">
    <property type="entry name" value="Cyt_P450_CS"/>
</dbReference>
<comment type="similarity">
    <text evidence="2 6">Belongs to the cytochrome P450 family.</text>
</comment>
<keyword evidence="6" id="KW-0503">Monooxygenase</keyword>
<comment type="caution">
    <text evidence="8">The sequence shown here is derived from an EMBL/GenBank/DDBJ whole genome shotgun (WGS) entry which is preliminary data.</text>
</comment>
<evidence type="ECO:0000256" key="6">
    <source>
        <dbReference type="RuleBase" id="RU000461"/>
    </source>
</evidence>
<evidence type="ECO:0000256" key="1">
    <source>
        <dbReference type="ARBA" id="ARBA00001971"/>
    </source>
</evidence>
<dbReference type="CDD" id="cd11059">
    <property type="entry name" value="CYP_fungal"/>
    <property type="match status" value="1"/>
</dbReference>
<organism evidence="8 9">
    <name type="scientific">Letharia lupina</name>
    <dbReference type="NCBI Taxonomy" id="560253"/>
    <lineage>
        <taxon>Eukaryota</taxon>
        <taxon>Fungi</taxon>
        <taxon>Dikarya</taxon>
        <taxon>Ascomycota</taxon>
        <taxon>Pezizomycotina</taxon>
        <taxon>Lecanoromycetes</taxon>
        <taxon>OSLEUM clade</taxon>
        <taxon>Lecanoromycetidae</taxon>
        <taxon>Lecanorales</taxon>
        <taxon>Lecanorineae</taxon>
        <taxon>Parmeliaceae</taxon>
        <taxon>Letharia</taxon>
    </lineage>
</organism>
<keyword evidence="6" id="KW-0560">Oxidoreductase</keyword>
<dbReference type="PANTHER" id="PTHR24305:SF166">
    <property type="entry name" value="CYTOCHROME P450 12A4, MITOCHONDRIAL-RELATED"/>
    <property type="match status" value="1"/>
</dbReference>
<evidence type="ECO:0000256" key="2">
    <source>
        <dbReference type="ARBA" id="ARBA00010617"/>
    </source>
</evidence>
<dbReference type="InterPro" id="IPR001128">
    <property type="entry name" value="Cyt_P450"/>
</dbReference>
<dbReference type="GO" id="GO:0004497">
    <property type="term" value="F:monooxygenase activity"/>
    <property type="evidence" value="ECO:0007669"/>
    <property type="project" value="UniProtKB-KW"/>
</dbReference>
<dbReference type="RefSeq" id="XP_037150959.1">
    <property type="nucleotide sequence ID" value="XM_037293306.1"/>
</dbReference>
<evidence type="ECO:0008006" key="10">
    <source>
        <dbReference type="Google" id="ProtNLM"/>
    </source>
</evidence>
<evidence type="ECO:0000256" key="7">
    <source>
        <dbReference type="SAM" id="MobiDB-lite"/>
    </source>
</evidence>
<dbReference type="GO" id="GO:0020037">
    <property type="term" value="F:heme binding"/>
    <property type="evidence" value="ECO:0007669"/>
    <property type="project" value="InterPro"/>
</dbReference>
<feature type="binding site" description="axial binding residue" evidence="5">
    <location>
        <position position="463"/>
    </location>
    <ligand>
        <name>heme</name>
        <dbReference type="ChEBI" id="CHEBI:30413"/>
    </ligand>
    <ligandPart>
        <name>Fe</name>
        <dbReference type="ChEBI" id="CHEBI:18248"/>
    </ligandPart>
</feature>
<dbReference type="Pfam" id="PF00067">
    <property type="entry name" value="p450"/>
    <property type="match status" value="1"/>
</dbReference>
<evidence type="ECO:0000256" key="4">
    <source>
        <dbReference type="ARBA" id="ARBA00023004"/>
    </source>
</evidence>
<feature type="region of interest" description="Disordered" evidence="7">
    <location>
        <begin position="387"/>
        <end position="415"/>
    </location>
</feature>
<dbReference type="InterPro" id="IPR002403">
    <property type="entry name" value="Cyt_P450_E_grp-IV"/>
</dbReference>
<keyword evidence="5 6" id="KW-0349">Heme</keyword>